<comment type="caution">
    <text evidence="2">The sequence shown here is derived from an EMBL/GenBank/DDBJ whole genome shotgun (WGS) entry which is preliminary data.</text>
</comment>
<organism evidence="2 3">
    <name type="scientific">Halosimplex aquaticum</name>
    <dbReference type="NCBI Taxonomy" id="3026162"/>
    <lineage>
        <taxon>Archaea</taxon>
        <taxon>Methanobacteriati</taxon>
        <taxon>Methanobacteriota</taxon>
        <taxon>Stenosarchaea group</taxon>
        <taxon>Halobacteria</taxon>
        <taxon>Halobacteriales</taxon>
        <taxon>Haloarculaceae</taxon>
        <taxon>Halosimplex</taxon>
    </lineage>
</organism>
<dbReference type="RefSeq" id="WP_274326166.1">
    <property type="nucleotide sequence ID" value="NZ_CP118158.1"/>
</dbReference>
<dbReference type="SUPFAM" id="SSF53756">
    <property type="entry name" value="UDP-Glycosyltransferase/glycogen phosphorylase"/>
    <property type="match status" value="1"/>
</dbReference>
<dbReference type="PANTHER" id="PTHR45947">
    <property type="entry name" value="SULFOQUINOVOSYL TRANSFERASE SQD2"/>
    <property type="match status" value="1"/>
</dbReference>
<evidence type="ECO:0000313" key="3">
    <source>
        <dbReference type="Proteomes" id="UP001596432"/>
    </source>
</evidence>
<accession>A0ABD5Y3Q8</accession>
<protein>
    <submittedName>
        <fullName evidence="2">Glycosyltransferase family 4 protein</fullName>
        <ecNumber evidence="2">2.4.-.-</ecNumber>
    </submittedName>
</protein>
<keyword evidence="3" id="KW-1185">Reference proteome</keyword>
<evidence type="ECO:0000313" key="2">
    <source>
        <dbReference type="EMBL" id="MFC7140321.1"/>
    </source>
</evidence>
<dbReference type="Pfam" id="PF13439">
    <property type="entry name" value="Glyco_transf_4"/>
    <property type="match status" value="1"/>
</dbReference>
<dbReference type="InterPro" id="IPR028098">
    <property type="entry name" value="Glyco_trans_4-like_N"/>
</dbReference>
<dbReference type="Pfam" id="PF13692">
    <property type="entry name" value="Glyco_trans_1_4"/>
    <property type="match status" value="1"/>
</dbReference>
<proteinExistence type="predicted"/>
<dbReference type="AlphaFoldDB" id="A0ABD5Y3Q8"/>
<evidence type="ECO:0000259" key="1">
    <source>
        <dbReference type="Pfam" id="PF13439"/>
    </source>
</evidence>
<reference evidence="2 3" key="1">
    <citation type="journal article" date="2019" name="Int. J. Syst. Evol. Microbiol.">
        <title>The Global Catalogue of Microorganisms (GCM) 10K type strain sequencing project: providing services to taxonomists for standard genome sequencing and annotation.</title>
        <authorList>
            <consortium name="The Broad Institute Genomics Platform"/>
            <consortium name="The Broad Institute Genome Sequencing Center for Infectious Disease"/>
            <person name="Wu L."/>
            <person name="Ma J."/>
        </authorList>
    </citation>
    <scope>NUCLEOTIDE SEQUENCE [LARGE SCALE GENOMIC DNA]</scope>
    <source>
        <strain evidence="2 3">XZYJT29</strain>
    </source>
</reference>
<feature type="domain" description="Glycosyltransferase subfamily 4-like N-terminal" evidence="1">
    <location>
        <begin position="15"/>
        <end position="179"/>
    </location>
</feature>
<dbReference type="GeneID" id="78820609"/>
<dbReference type="InterPro" id="IPR050194">
    <property type="entry name" value="Glycosyltransferase_grp1"/>
</dbReference>
<keyword evidence="2" id="KW-0328">Glycosyltransferase</keyword>
<dbReference type="GO" id="GO:0016757">
    <property type="term" value="F:glycosyltransferase activity"/>
    <property type="evidence" value="ECO:0007669"/>
    <property type="project" value="UniProtKB-KW"/>
</dbReference>
<dbReference type="EMBL" id="JBHTAS010000001">
    <property type="protein sequence ID" value="MFC7140321.1"/>
    <property type="molecule type" value="Genomic_DNA"/>
</dbReference>
<gene>
    <name evidence="2" type="ORF">ACFQMA_10845</name>
</gene>
<dbReference type="Proteomes" id="UP001596432">
    <property type="component" value="Unassembled WGS sequence"/>
</dbReference>
<keyword evidence="2" id="KW-0808">Transferase</keyword>
<dbReference type="Gene3D" id="3.40.50.2000">
    <property type="entry name" value="Glycogen Phosphorylase B"/>
    <property type="match status" value="2"/>
</dbReference>
<dbReference type="CDD" id="cd03801">
    <property type="entry name" value="GT4_PimA-like"/>
    <property type="match status" value="1"/>
</dbReference>
<sequence>MRILRVAQNLYPEVPGGGSYHVHAMSRNQAEMGHEVTVLTISNNESLPRRERRSGYTIVRRRPTTEVLGNEISVGAAKVLRRAKGFDAIHAHSHLYFSTNLTAIRRRLGEPPLAITNHGLYSQNAPEWLFNLYLRTAGRWTFNQADVIFCYTDEDRKRVQSLGVDSRIAVVPNGIDTDRFTPNGEGSELIDHEGTVVLFVGRLVDGKRPKDAMKAVSLLPDDLNAKLYIAGDGPLRSELLDDDENVELLGRVSYHEMPAVYRASDVLLLPSRAEGMPRTVLEAMASGLPVVSSDLDHIAPVVRKAGTTVKMGDINGYAEALQKILTSPRKVGQKGRETIIENHTWDETVEETSKVLQQLV</sequence>
<dbReference type="EC" id="2.4.-.-" evidence="2"/>
<dbReference type="PANTHER" id="PTHR45947:SF3">
    <property type="entry name" value="SULFOQUINOVOSYL TRANSFERASE SQD2"/>
    <property type="match status" value="1"/>
</dbReference>
<name>A0ABD5Y3Q8_9EURY</name>